<dbReference type="GO" id="GO:0009228">
    <property type="term" value="P:thiamine biosynthetic process"/>
    <property type="evidence" value="ECO:0007669"/>
    <property type="project" value="UniProtKB-KW"/>
</dbReference>
<dbReference type="Pfam" id="PF02769">
    <property type="entry name" value="AIRS_C"/>
    <property type="match status" value="1"/>
</dbReference>
<feature type="binding site" evidence="1">
    <location>
        <position position="208"/>
    </location>
    <ligand>
        <name>Mg(2+)</name>
        <dbReference type="ChEBI" id="CHEBI:18420"/>
        <label>3</label>
    </ligand>
</feature>
<accession>A0A7C2G4W2</accession>
<feature type="binding site" evidence="1">
    <location>
        <position position="46"/>
    </location>
    <ligand>
        <name>Mg(2+)</name>
        <dbReference type="ChEBI" id="CHEBI:18420"/>
        <label>1</label>
    </ligand>
</feature>
<keyword evidence="1" id="KW-0460">Magnesium</keyword>
<keyword evidence="1" id="KW-0784">Thiamine biosynthesis</keyword>
<sequence length="320" mass="34062">MRLRELGERALLRRLAPLGYPEGAPLPPGDDAGGVWVGEGAWLLKTDGFLYREVALRGMGPFEVGFRGVAAAASDLLAKMGRPLGFTLGLFLPEDLEEAFAVDLVRGAAEAARRLGACLLGGDTNRGEEVALAVSGFALAPKPLPREALPGDLVYLAGDRWGRTGAAIRAHYEGRSLEGFPQIREAAFYPLPRLGLLALAGLPRGGLDSSDGLAETLWQLSELGVRVELEGLPLYPDVLAFARSPEEAEGLVLFGGEEFEAVLLLPPEREAEALKRAEAAGLPLFRAGRVGEGEGVWLRGEAVPRRGYAHFGPREGLLPG</sequence>
<feature type="binding site" evidence="1">
    <location>
        <position position="75"/>
    </location>
    <ligand>
        <name>Mg(2+)</name>
        <dbReference type="ChEBI" id="CHEBI:18420"/>
        <label>2</label>
    </ligand>
</feature>
<proteinExistence type="inferred from homology"/>
<feature type="binding site" evidence="1">
    <location>
        <position position="146"/>
    </location>
    <ligand>
        <name>ATP</name>
        <dbReference type="ChEBI" id="CHEBI:30616"/>
    </ligand>
</feature>
<comment type="caution">
    <text evidence="4">The sequence shown here is derived from an EMBL/GenBank/DDBJ whole genome shotgun (WGS) entry which is preliminary data.</text>
</comment>
<dbReference type="GO" id="GO:0009229">
    <property type="term" value="P:thiamine diphosphate biosynthetic process"/>
    <property type="evidence" value="ECO:0007669"/>
    <property type="project" value="UniProtKB-UniRule"/>
</dbReference>
<feature type="binding site" evidence="1">
    <location>
        <position position="75"/>
    </location>
    <ligand>
        <name>Mg(2+)</name>
        <dbReference type="ChEBI" id="CHEBI:18420"/>
        <label>3</label>
    </ligand>
</feature>
<dbReference type="PIRSF" id="PIRSF005303">
    <property type="entry name" value="Thiam_monoph_kin"/>
    <property type="match status" value="1"/>
</dbReference>
<dbReference type="InterPro" id="IPR036921">
    <property type="entry name" value="PurM-like_N_sf"/>
</dbReference>
<comment type="miscellaneous">
    <text evidence="1">Reaction mechanism of ThiL seems to utilize a direct, inline transfer of the gamma-phosphate of ATP to TMP rather than a phosphorylated enzyme intermediate.</text>
</comment>
<comment type="function">
    <text evidence="1">Catalyzes the ATP-dependent phosphorylation of thiamine-monophosphate (TMP) to form thiamine-pyrophosphate (TPP), the active form of vitamin B1.</text>
</comment>
<feature type="binding site" evidence="1">
    <location>
        <position position="31"/>
    </location>
    <ligand>
        <name>Mg(2+)</name>
        <dbReference type="ChEBI" id="CHEBI:18420"/>
        <label>4</label>
    </ligand>
</feature>
<comment type="pathway">
    <text evidence="1">Cofactor biosynthesis; thiamine diphosphate biosynthesis; thiamine diphosphate from thiamine phosphate: step 1/1.</text>
</comment>
<keyword evidence="1 4" id="KW-0418">Kinase</keyword>
<feature type="binding site" evidence="1">
    <location>
        <position position="257"/>
    </location>
    <ligand>
        <name>substrate</name>
    </ligand>
</feature>
<protein>
    <recommendedName>
        <fullName evidence="1">Thiamine-monophosphate kinase</fullName>
        <shortName evidence="1">TMP kinase</shortName>
        <shortName evidence="1">Thiamine-phosphate kinase</shortName>
        <ecNumber evidence="1">2.7.4.16</ecNumber>
    </recommendedName>
</protein>
<dbReference type="PANTHER" id="PTHR30270:SF0">
    <property type="entry name" value="THIAMINE-MONOPHOSPHATE KINASE"/>
    <property type="match status" value="1"/>
</dbReference>
<dbReference type="AlphaFoldDB" id="A0A7C2G4W2"/>
<evidence type="ECO:0000313" key="4">
    <source>
        <dbReference type="EMBL" id="HEH81708.1"/>
    </source>
</evidence>
<dbReference type="EC" id="2.7.4.16" evidence="1"/>
<dbReference type="GO" id="GO:0009030">
    <property type="term" value="F:thiamine-phosphate kinase activity"/>
    <property type="evidence" value="ECO:0007669"/>
    <property type="project" value="UniProtKB-UniRule"/>
</dbReference>
<dbReference type="InterPro" id="IPR016188">
    <property type="entry name" value="PurM-like_N"/>
</dbReference>
<dbReference type="InterPro" id="IPR036676">
    <property type="entry name" value="PurM-like_C_sf"/>
</dbReference>
<feature type="binding site" evidence="1">
    <location>
        <position position="308"/>
    </location>
    <ligand>
        <name>substrate</name>
    </ligand>
</feature>
<feature type="binding site" evidence="1">
    <location>
        <begin position="122"/>
        <end position="123"/>
    </location>
    <ligand>
        <name>ATP</name>
        <dbReference type="ChEBI" id="CHEBI:30616"/>
    </ligand>
</feature>
<keyword evidence="1" id="KW-0808">Transferase</keyword>
<feature type="binding site" evidence="1">
    <location>
        <position position="31"/>
    </location>
    <ligand>
        <name>Mg(2+)</name>
        <dbReference type="ChEBI" id="CHEBI:18420"/>
        <label>3</label>
    </ligand>
</feature>
<dbReference type="SUPFAM" id="SSF55326">
    <property type="entry name" value="PurM N-terminal domain-like"/>
    <property type="match status" value="1"/>
</dbReference>
<name>A0A7C2G4W2_9DEIN</name>
<dbReference type="Pfam" id="PF00586">
    <property type="entry name" value="AIRS"/>
    <property type="match status" value="1"/>
</dbReference>
<feature type="binding site" evidence="1">
    <location>
        <position position="123"/>
    </location>
    <ligand>
        <name>Mg(2+)</name>
        <dbReference type="ChEBI" id="CHEBI:18420"/>
        <label>1</label>
    </ligand>
</feature>
<keyword evidence="1" id="KW-0479">Metal-binding</keyword>
<reference evidence="4" key="1">
    <citation type="journal article" date="2020" name="mSystems">
        <title>Genome- and Community-Level Interaction Insights into Carbon Utilization and Element Cycling Functions of Hydrothermarchaeota in Hydrothermal Sediment.</title>
        <authorList>
            <person name="Zhou Z."/>
            <person name="Liu Y."/>
            <person name="Xu W."/>
            <person name="Pan J."/>
            <person name="Luo Z.H."/>
            <person name="Li M."/>
        </authorList>
    </citation>
    <scope>NUCLEOTIDE SEQUENCE [LARGE SCALE GENOMIC DNA]</scope>
    <source>
        <strain evidence="4">SpSt-246</strain>
    </source>
</reference>
<feature type="domain" description="PurM-like N-terminal" evidence="2">
    <location>
        <begin position="29"/>
        <end position="138"/>
    </location>
</feature>
<feature type="binding site" evidence="1">
    <location>
        <position position="75"/>
    </location>
    <ligand>
        <name>Mg(2+)</name>
        <dbReference type="ChEBI" id="CHEBI:18420"/>
        <label>4</label>
    </ligand>
</feature>
<evidence type="ECO:0000259" key="2">
    <source>
        <dbReference type="Pfam" id="PF00586"/>
    </source>
</evidence>
<comment type="similarity">
    <text evidence="1">Belongs to the thiamine-monophosphate kinase family.</text>
</comment>
<dbReference type="GO" id="GO:0000287">
    <property type="term" value="F:magnesium ion binding"/>
    <property type="evidence" value="ECO:0007669"/>
    <property type="project" value="UniProtKB-UniRule"/>
</dbReference>
<dbReference type="HAMAP" id="MF_02128">
    <property type="entry name" value="TMP_kinase"/>
    <property type="match status" value="1"/>
</dbReference>
<dbReference type="InterPro" id="IPR010918">
    <property type="entry name" value="PurM-like_C_dom"/>
</dbReference>
<comment type="caution">
    <text evidence="1">Lacks conserved residue(s) required for the propagation of feature annotation.</text>
</comment>
<gene>
    <name evidence="1" type="primary">thiL</name>
    <name evidence="4" type="ORF">ENP73_01570</name>
</gene>
<dbReference type="PANTHER" id="PTHR30270">
    <property type="entry name" value="THIAMINE-MONOPHOSPHATE KINASE"/>
    <property type="match status" value="1"/>
</dbReference>
<dbReference type="InterPro" id="IPR006283">
    <property type="entry name" value="ThiL-like"/>
</dbReference>
<feature type="domain" description="PurM-like C-terminal" evidence="3">
    <location>
        <begin position="150"/>
        <end position="295"/>
    </location>
</feature>
<evidence type="ECO:0000259" key="3">
    <source>
        <dbReference type="Pfam" id="PF02769"/>
    </source>
</evidence>
<feature type="binding site" evidence="1">
    <location>
        <position position="210"/>
    </location>
    <ligand>
        <name>ATP</name>
        <dbReference type="ChEBI" id="CHEBI:30616"/>
    </ligand>
</feature>
<feature type="binding site" evidence="1">
    <location>
        <position position="211"/>
    </location>
    <ligand>
        <name>Mg(2+)</name>
        <dbReference type="ChEBI" id="CHEBI:18420"/>
        <label>5</label>
    </ligand>
</feature>
<dbReference type="EMBL" id="DSKL01000064">
    <property type="protein sequence ID" value="HEH81708.1"/>
    <property type="molecule type" value="Genomic_DNA"/>
</dbReference>
<organism evidence="4">
    <name type="scientific">Thermus islandicus</name>
    <dbReference type="NCBI Taxonomy" id="540988"/>
    <lineage>
        <taxon>Bacteria</taxon>
        <taxon>Thermotogati</taxon>
        <taxon>Deinococcota</taxon>
        <taxon>Deinococci</taxon>
        <taxon>Thermales</taxon>
        <taxon>Thermaceae</taxon>
        <taxon>Thermus</taxon>
    </lineage>
</organism>
<comment type="catalytic activity">
    <reaction evidence="1">
        <text>thiamine phosphate + ATP = thiamine diphosphate + ADP</text>
        <dbReference type="Rhea" id="RHEA:15913"/>
        <dbReference type="ChEBI" id="CHEBI:30616"/>
        <dbReference type="ChEBI" id="CHEBI:37575"/>
        <dbReference type="ChEBI" id="CHEBI:58937"/>
        <dbReference type="ChEBI" id="CHEBI:456216"/>
        <dbReference type="EC" id="2.7.4.16"/>
    </reaction>
</comment>
<dbReference type="UniPathway" id="UPA00060">
    <property type="reaction ID" value="UER00142"/>
</dbReference>
<keyword evidence="1" id="KW-0547">Nucleotide-binding</keyword>
<evidence type="ECO:0000256" key="1">
    <source>
        <dbReference type="HAMAP-Rule" id="MF_02128"/>
    </source>
</evidence>
<dbReference type="Gene3D" id="3.90.650.10">
    <property type="entry name" value="PurM-like C-terminal domain"/>
    <property type="match status" value="1"/>
</dbReference>
<dbReference type="SUPFAM" id="SSF56042">
    <property type="entry name" value="PurM C-terminal domain-like"/>
    <property type="match status" value="1"/>
</dbReference>
<dbReference type="GO" id="GO:0005524">
    <property type="term" value="F:ATP binding"/>
    <property type="evidence" value="ECO:0007669"/>
    <property type="project" value="UniProtKB-UniRule"/>
</dbReference>
<feature type="binding site" evidence="1">
    <location>
        <position position="47"/>
    </location>
    <ligand>
        <name>Mg(2+)</name>
        <dbReference type="ChEBI" id="CHEBI:18420"/>
        <label>2</label>
    </ligand>
</feature>
<dbReference type="CDD" id="cd02194">
    <property type="entry name" value="ThiL"/>
    <property type="match status" value="1"/>
</dbReference>
<dbReference type="Gene3D" id="3.30.1330.10">
    <property type="entry name" value="PurM-like, N-terminal domain"/>
    <property type="match status" value="1"/>
</dbReference>
<feature type="binding site" evidence="1">
    <location>
        <position position="47"/>
    </location>
    <ligand>
        <name>Mg(2+)</name>
        <dbReference type="ChEBI" id="CHEBI:18420"/>
        <label>1</label>
    </ligand>
</feature>
<keyword evidence="1" id="KW-0067">ATP-binding</keyword>